<dbReference type="AlphaFoldDB" id="A0A8B8AZZ6"/>
<keyword evidence="3" id="KW-1185">Reference proteome</keyword>
<name>A0A8B8AZZ6_CRAVI</name>
<dbReference type="InterPro" id="IPR027417">
    <property type="entry name" value="P-loop_NTPase"/>
</dbReference>
<dbReference type="Proteomes" id="UP000694844">
    <property type="component" value="Chromosome 8"/>
</dbReference>
<proteinExistence type="inferred from homology"/>
<dbReference type="Gene3D" id="3.40.50.300">
    <property type="entry name" value="P-loop containing nucleotide triphosphate hydrolases"/>
    <property type="match status" value="1"/>
</dbReference>
<sequence>MTELLDKKYRDQLVTWIGKPCNFQLLYKISRDGCSAQSFHQQCDGQGPTVTVLYNTSKTIFGGYLSQSWNSSGVNIKDPRAFLFRLQYNGSSNPLKFPVYDSTYAGYGHNDYGPTFGRENHDIQAFTKTVTNSGDFSLNGSISCLGTTYNLNGHDKNSITNNNLKVTDLEVYKVEACGVRLEKPWREHTGWKEEKINEIKEKLITYKPSAQANVETANILLLGDIGAGKSSFFNSVNSAFSGKITCKACCGGFGHSATTTFRKYKIQDKSSGENLSFTLCDTRGFEEELTQDPRELVCLLDGNIPDRYPFNPMIPFTADFPGYIKDPNLGDKMHCVVFVIDGSTVDEMPDKVYKQIKDFRIKVNHRGLPQIVLLTKLDKICSDVNNDVTNTFTSSAVRDAVNKVADITGLPRSHVLPVKNYESETEIKTEINILLLEALRRCLDFADDFIDEQIDDLPPKMSKLTLQQGLAKETIH</sequence>
<dbReference type="GO" id="GO:0006955">
    <property type="term" value="P:immune response"/>
    <property type="evidence" value="ECO:0007669"/>
    <property type="project" value="TreeGrafter"/>
</dbReference>
<comment type="similarity">
    <text evidence="1">Belongs to the IFI44 family.</text>
</comment>
<dbReference type="GeneID" id="111106329"/>
<dbReference type="RefSeq" id="XP_022296666.1">
    <property type="nucleotide sequence ID" value="XM_022440958.1"/>
</dbReference>
<organism evidence="3 4">
    <name type="scientific">Crassostrea virginica</name>
    <name type="common">Eastern oyster</name>
    <dbReference type="NCBI Taxonomy" id="6565"/>
    <lineage>
        <taxon>Eukaryota</taxon>
        <taxon>Metazoa</taxon>
        <taxon>Spiralia</taxon>
        <taxon>Lophotrochozoa</taxon>
        <taxon>Mollusca</taxon>
        <taxon>Bivalvia</taxon>
        <taxon>Autobranchia</taxon>
        <taxon>Pteriomorphia</taxon>
        <taxon>Ostreida</taxon>
        <taxon>Ostreoidea</taxon>
        <taxon>Ostreidae</taxon>
        <taxon>Crassostrea</taxon>
    </lineage>
</organism>
<dbReference type="SMART" id="SM00584">
    <property type="entry name" value="TLDc"/>
    <property type="match status" value="1"/>
</dbReference>
<evidence type="ECO:0000313" key="3">
    <source>
        <dbReference type="Proteomes" id="UP000694844"/>
    </source>
</evidence>
<protein>
    <submittedName>
        <fullName evidence="4">Interferon-induced protein 44-like</fullName>
    </submittedName>
</protein>
<dbReference type="PANTHER" id="PTHR14241:SF32">
    <property type="entry name" value="VWFA DOMAIN-CONTAINING PROTEIN-RELATED"/>
    <property type="match status" value="1"/>
</dbReference>
<feature type="domain" description="TLDc" evidence="2">
    <location>
        <begin position="1"/>
        <end position="175"/>
    </location>
</feature>
<dbReference type="Pfam" id="PF07534">
    <property type="entry name" value="TLD"/>
    <property type="match status" value="1"/>
</dbReference>
<dbReference type="PANTHER" id="PTHR14241">
    <property type="entry name" value="INTERFERON-INDUCED PROTEIN 44"/>
    <property type="match status" value="1"/>
</dbReference>
<evidence type="ECO:0000256" key="1">
    <source>
        <dbReference type="ARBA" id="ARBA00009243"/>
    </source>
</evidence>
<evidence type="ECO:0000313" key="4">
    <source>
        <dbReference type="RefSeq" id="XP_022296666.1"/>
    </source>
</evidence>
<dbReference type="KEGG" id="cvn:111106329"/>
<dbReference type="CDD" id="cd00882">
    <property type="entry name" value="Ras_like_GTPase"/>
    <property type="match status" value="1"/>
</dbReference>
<dbReference type="OrthoDB" id="9984961at2759"/>
<dbReference type="PROSITE" id="PS51886">
    <property type="entry name" value="TLDC"/>
    <property type="match status" value="1"/>
</dbReference>
<reference evidence="4" key="1">
    <citation type="submission" date="2025-08" db="UniProtKB">
        <authorList>
            <consortium name="RefSeq"/>
        </authorList>
    </citation>
    <scope>IDENTIFICATION</scope>
    <source>
        <tissue evidence="4">Whole sample</tissue>
    </source>
</reference>
<dbReference type="SUPFAM" id="SSF52540">
    <property type="entry name" value="P-loop containing nucleoside triphosphate hydrolases"/>
    <property type="match status" value="1"/>
</dbReference>
<evidence type="ECO:0000259" key="2">
    <source>
        <dbReference type="PROSITE" id="PS51886"/>
    </source>
</evidence>
<dbReference type="InterPro" id="IPR006571">
    <property type="entry name" value="TLDc_dom"/>
</dbReference>
<accession>A0A8B8AZZ6</accession>
<gene>
    <name evidence="4" type="primary">LOC111106329</name>
</gene>